<evidence type="ECO:0000313" key="2">
    <source>
        <dbReference type="Proteomes" id="UP001058074"/>
    </source>
</evidence>
<comment type="caution">
    <text evidence="1">The sequence shown here is derived from an EMBL/GenBank/DDBJ whole genome shotgun (WGS) entry which is preliminary data.</text>
</comment>
<keyword evidence="2" id="KW-1185">Reference proteome</keyword>
<dbReference type="EMBL" id="BROD01000001">
    <property type="protein sequence ID" value="GKX65860.1"/>
    <property type="molecule type" value="Genomic_DNA"/>
</dbReference>
<dbReference type="Proteomes" id="UP001058074">
    <property type="component" value="Unassembled WGS sequence"/>
</dbReference>
<organism evidence="1 2">
    <name type="scientific">Inconstantimicrobium mannanitabidum</name>
    <dbReference type="NCBI Taxonomy" id="1604901"/>
    <lineage>
        <taxon>Bacteria</taxon>
        <taxon>Bacillati</taxon>
        <taxon>Bacillota</taxon>
        <taxon>Clostridia</taxon>
        <taxon>Eubacteriales</taxon>
        <taxon>Clostridiaceae</taxon>
        <taxon>Inconstantimicrobium</taxon>
    </lineage>
</organism>
<gene>
    <name evidence="1" type="ORF">rsdtw13_11180</name>
</gene>
<name>A0ACB5R9S4_9CLOT</name>
<reference evidence="1" key="1">
    <citation type="journal article" date="2025" name="Int. J. Syst. Evol. Microbiol.">
        <title>Inconstantimicrobium mannanitabidum sp. nov., a novel member of the family Clostridiaceae isolated from anoxic soil under the treatment of reductive soil disinfestation.</title>
        <authorList>
            <person name="Ueki A."/>
            <person name="Tonouchi A."/>
            <person name="Honma S."/>
            <person name="Kaku N."/>
            <person name="Ueki K."/>
        </authorList>
    </citation>
    <scope>NUCLEOTIDE SEQUENCE</scope>
    <source>
        <strain evidence="1">TW13</strain>
    </source>
</reference>
<accession>A0ACB5R9S4</accession>
<protein>
    <submittedName>
        <fullName evidence="1">Uncharacterized protein</fullName>
    </submittedName>
</protein>
<proteinExistence type="predicted"/>
<sequence length="132" mass="15851">MESKGQVSIWVGNFSEFKELERYVESGYTEDGDSVDSKFEADFGIEYYDEDFREINMFEEPQESFTCMLQEHSYYNSIIKNYTKEQNDCLGTKYNSIILLYNFNYNKNVKEIQESDRYIKYIGSVEYDEMDY</sequence>
<evidence type="ECO:0000313" key="1">
    <source>
        <dbReference type="EMBL" id="GKX65860.1"/>
    </source>
</evidence>